<organism evidence="3 4">
    <name type="scientific">Nibrella viscosa</name>
    <dbReference type="NCBI Taxonomy" id="1084524"/>
    <lineage>
        <taxon>Bacteria</taxon>
        <taxon>Pseudomonadati</taxon>
        <taxon>Bacteroidota</taxon>
        <taxon>Cytophagia</taxon>
        <taxon>Cytophagales</taxon>
        <taxon>Spirosomataceae</taxon>
        <taxon>Nibrella</taxon>
    </lineage>
</organism>
<feature type="transmembrane region" description="Helical" evidence="1">
    <location>
        <begin position="88"/>
        <end position="107"/>
    </location>
</feature>
<feature type="domain" description="DUF1648" evidence="2">
    <location>
        <begin position="15"/>
        <end position="56"/>
    </location>
</feature>
<dbReference type="Pfam" id="PF07853">
    <property type="entry name" value="DUF1648"/>
    <property type="match status" value="1"/>
</dbReference>
<protein>
    <submittedName>
        <fullName evidence="3">SdpI family protein</fullName>
    </submittedName>
</protein>
<dbReference type="InterPro" id="IPR025962">
    <property type="entry name" value="SdpI/YhfL"/>
</dbReference>
<keyword evidence="4" id="KW-1185">Reference proteome</keyword>
<sequence>MKKNVLYSDWVLLAVLALPFVMLLVLYNQLPETVPFHYGPDGQADQYGPKLGLIGLFGGMTVFLYLLFRFIPALDPKQNLNTTSYYKIRLVIAVFWAVLVSFMWYATATGAAGESFLTYILAGSGLMLAGIGNAMYSIRPNYFVGIRTPWTLESETVWRRTHQKAAPVFVAVGLLAAVLALLIPLPVKIWAFMGSIMLVVFWSLWYSYHAYQQEKAKRVS</sequence>
<dbReference type="RefSeq" id="WP_345270763.1">
    <property type="nucleotide sequence ID" value="NZ_BAABHB010000015.1"/>
</dbReference>
<feature type="transmembrane region" description="Helical" evidence="1">
    <location>
        <begin position="119"/>
        <end position="138"/>
    </location>
</feature>
<evidence type="ECO:0000259" key="2">
    <source>
        <dbReference type="Pfam" id="PF07853"/>
    </source>
</evidence>
<reference evidence="4" key="1">
    <citation type="journal article" date="2019" name="Int. J. Syst. Evol. Microbiol.">
        <title>The Global Catalogue of Microorganisms (GCM) 10K type strain sequencing project: providing services to taxonomists for standard genome sequencing and annotation.</title>
        <authorList>
            <consortium name="The Broad Institute Genomics Platform"/>
            <consortium name="The Broad Institute Genome Sequencing Center for Infectious Disease"/>
            <person name="Wu L."/>
            <person name="Ma J."/>
        </authorList>
    </citation>
    <scope>NUCLEOTIDE SEQUENCE [LARGE SCALE GENOMIC DNA]</scope>
    <source>
        <strain evidence="4">JCM 17925</strain>
    </source>
</reference>
<keyword evidence="1" id="KW-0812">Transmembrane</keyword>
<name>A0ABP8KX39_9BACT</name>
<gene>
    <name evidence="3" type="ORF">GCM10023187_49770</name>
</gene>
<feature type="transmembrane region" description="Helical" evidence="1">
    <location>
        <begin position="7"/>
        <end position="27"/>
    </location>
</feature>
<dbReference type="Pfam" id="PF13630">
    <property type="entry name" value="SdpI"/>
    <property type="match status" value="1"/>
</dbReference>
<feature type="transmembrane region" description="Helical" evidence="1">
    <location>
        <begin position="47"/>
        <end position="68"/>
    </location>
</feature>
<evidence type="ECO:0000313" key="3">
    <source>
        <dbReference type="EMBL" id="GAA4417404.1"/>
    </source>
</evidence>
<feature type="transmembrane region" description="Helical" evidence="1">
    <location>
        <begin position="165"/>
        <end position="183"/>
    </location>
</feature>
<dbReference type="PANTHER" id="PTHR37810">
    <property type="entry name" value="IMMUNITY PROTEIN SDPI"/>
    <property type="match status" value="1"/>
</dbReference>
<dbReference type="PIRSF" id="PIRSF038959">
    <property type="entry name" value="SdpI"/>
    <property type="match status" value="1"/>
</dbReference>
<dbReference type="EMBL" id="BAABHB010000015">
    <property type="protein sequence ID" value="GAA4417404.1"/>
    <property type="molecule type" value="Genomic_DNA"/>
</dbReference>
<proteinExistence type="predicted"/>
<dbReference type="InterPro" id="IPR026272">
    <property type="entry name" value="SdpI"/>
</dbReference>
<dbReference type="InterPro" id="IPR012867">
    <property type="entry name" value="DUF1648"/>
</dbReference>
<keyword evidence="1" id="KW-0472">Membrane</keyword>
<dbReference type="Proteomes" id="UP001500936">
    <property type="component" value="Unassembled WGS sequence"/>
</dbReference>
<accession>A0ABP8KX39</accession>
<feature type="transmembrane region" description="Helical" evidence="1">
    <location>
        <begin position="189"/>
        <end position="208"/>
    </location>
</feature>
<evidence type="ECO:0000256" key="1">
    <source>
        <dbReference type="SAM" id="Phobius"/>
    </source>
</evidence>
<dbReference type="PANTHER" id="PTHR37810:SF5">
    <property type="entry name" value="IMMUNITY PROTEIN SDPI"/>
    <property type="match status" value="1"/>
</dbReference>
<keyword evidence="1" id="KW-1133">Transmembrane helix</keyword>
<evidence type="ECO:0000313" key="4">
    <source>
        <dbReference type="Proteomes" id="UP001500936"/>
    </source>
</evidence>
<comment type="caution">
    <text evidence="3">The sequence shown here is derived from an EMBL/GenBank/DDBJ whole genome shotgun (WGS) entry which is preliminary data.</text>
</comment>